<name>A0A5B0NVE7_PUCGR</name>
<comment type="caution">
    <text evidence="1">The sequence shown here is derived from an EMBL/GenBank/DDBJ whole genome shotgun (WGS) entry which is preliminary data.</text>
</comment>
<dbReference type="AlphaFoldDB" id="A0A5B0NVE7"/>
<organism evidence="1 2">
    <name type="scientific">Puccinia graminis f. sp. tritici</name>
    <dbReference type="NCBI Taxonomy" id="56615"/>
    <lineage>
        <taxon>Eukaryota</taxon>
        <taxon>Fungi</taxon>
        <taxon>Dikarya</taxon>
        <taxon>Basidiomycota</taxon>
        <taxon>Pucciniomycotina</taxon>
        <taxon>Pucciniomycetes</taxon>
        <taxon>Pucciniales</taxon>
        <taxon>Pucciniaceae</taxon>
        <taxon>Puccinia</taxon>
    </lineage>
</organism>
<gene>
    <name evidence="1" type="ORF">PGT21_026311</name>
</gene>
<accession>A0A5B0NVE7</accession>
<proteinExistence type="predicted"/>
<dbReference type="EMBL" id="VSWC01000080">
    <property type="protein sequence ID" value="KAA1093135.1"/>
    <property type="molecule type" value="Genomic_DNA"/>
</dbReference>
<keyword evidence="2" id="KW-1185">Reference proteome</keyword>
<dbReference type="Proteomes" id="UP000324748">
    <property type="component" value="Unassembled WGS sequence"/>
</dbReference>
<evidence type="ECO:0000313" key="1">
    <source>
        <dbReference type="EMBL" id="KAA1093135.1"/>
    </source>
</evidence>
<reference evidence="1 2" key="1">
    <citation type="submission" date="2019-05" db="EMBL/GenBank/DDBJ databases">
        <title>Emergence of the Ug99 lineage of the wheat stem rust pathogen through somatic hybridization.</title>
        <authorList>
            <person name="Li F."/>
            <person name="Upadhyaya N.M."/>
            <person name="Sperschneider J."/>
            <person name="Matny O."/>
            <person name="Nguyen-Phuc H."/>
            <person name="Mago R."/>
            <person name="Raley C."/>
            <person name="Miller M.E."/>
            <person name="Silverstein K.A.T."/>
            <person name="Henningsen E."/>
            <person name="Hirsch C.D."/>
            <person name="Visser B."/>
            <person name="Pretorius Z.A."/>
            <person name="Steffenson B.J."/>
            <person name="Schwessinger B."/>
            <person name="Dodds P.N."/>
            <person name="Figueroa M."/>
        </authorList>
    </citation>
    <scope>NUCLEOTIDE SEQUENCE [LARGE SCALE GENOMIC DNA]</scope>
    <source>
        <strain evidence="1">21-0</strain>
    </source>
</reference>
<sequence length="122" mass="14230">MFVYQEVDLIYDWLADESPRSETEGRSLKQKEDYLWKSHARLFAAWALKSSTVIVKRESQQYRIRIFRRTRQAFMEECNGPKGGDDAAGSFPQRFPVINPVLVVTGGGGKRDRLQRQLTFWD</sequence>
<evidence type="ECO:0000313" key="2">
    <source>
        <dbReference type="Proteomes" id="UP000324748"/>
    </source>
</evidence>
<protein>
    <submittedName>
        <fullName evidence="1">Uncharacterized protein</fullName>
    </submittedName>
</protein>